<gene>
    <name evidence="2" type="ORF">D1B33_12250</name>
</gene>
<feature type="domain" description="Methyltransferase" evidence="1">
    <location>
        <begin position="35"/>
        <end position="160"/>
    </location>
</feature>
<dbReference type="PANTHER" id="PTHR43861:SF1">
    <property type="entry name" value="TRANS-ACONITATE 2-METHYLTRANSFERASE"/>
    <property type="match status" value="1"/>
</dbReference>
<comment type="caution">
    <text evidence="2">The sequence shown here is derived from an EMBL/GenBank/DDBJ whole genome shotgun (WGS) entry which is preliminary data.</text>
</comment>
<dbReference type="GO" id="GO:0032259">
    <property type="term" value="P:methylation"/>
    <property type="evidence" value="ECO:0007669"/>
    <property type="project" value="UniProtKB-KW"/>
</dbReference>
<evidence type="ECO:0000313" key="3">
    <source>
        <dbReference type="Proteomes" id="UP000265692"/>
    </source>
</evidence>
<organism evidence="2 3">
    <name type="scientific">Ureibacillus yapensis</name>
    <dbReference type="NCBI Taxonomy" id="2304605"/>
    <lineage>
        <taxon>Bacteria</taxon>
        <taxon>Bacillati</taxon>
        <taxon>Bacillota</taxon>
        <taxon>Bacilli</taxon>
        <taxon>Bacillales</taxon>
        <taxon>Caryophanaceae</taxon>
        <taxon>Ureibacillus</taxon>
    </lineage>
</organism>
<dbReference type="RefSeq" id="WP_118876684.1">
    <property type="nucleotide sequence ID" value="NZ_QWEI01000006.1"/>
</dbReference>
<dbReference type="CDD" id="cd02440">
    <property type="entry name" value="AdoMet_MTases"/>
    <property type="match status" value="1"/>
</dbReference>
<dbReference type="EMBL" id="QWEI01000006">
    <property type="protein sequence ID" value="RHW35865.1"/>
    <property type="molecule type" value="Genomic_DNA"/>
</dbReference>
<dbReference type="InterPro" id="IPR025714">
    <property type="entry name" value="Methyltranfer_dom"/>
</dbReference>
<dbReference type="SUPFAM" id="SSF53335">
    <property type="entry name" value="S-adenosyl-L-methionine-dependent methyltransferases"/>
    <property type="match status" value="1"/>
</dbReference>
<reference evidence="2 3" key="1">
    <citation type="submission" date="2018-08" db="EMBL/GenBank/DDBJ databases">
        <title>Lysinibacillus sp. YLB-03 draft genome sequence.</title>
        <authorList>
            <person name="Yu L."/>
        </authorList>
    </citation>
    <scope>NUCLEOTIDE SEQUENCE [LARGE SCALE GENOMIC DNA]</scope>
    <source>
        <strain evidence="2 3">YLB-03</strain>
    </source>
</reference>
<accession>A0A396S9S7</accession>
<dbReference type="Gene3D" id="3.40.50.150">
    <property type="entry name" value="Vaccinia Virus protein VP39"/>
    <property type="match status" value="1"/>
</dbReference>
<dbReference type="Proteomes" id="UP000265692">
    <property type="component" value="Unassembled WGS sequence"/>
</dbReference>
<keyword evidence="2" id="KW-0808">Transferase</keyword>
<protein>
    <submittedName>
        <fullName evidence="2">Class I SAM-dependent methyltransferase</fullName>
    </submittedName>
</protein>
<evidence type="ECO:0000259" key="1">
    <source>
        <dbReference type="Pfam" id="PF13847"/>
    </source>
</evidence>
<proteinExistence type="predicted"/>
<sequence length="250" mass="29118">MKKYFYEAFEGLARLAPGSEQSTMKAISLVNAAKEKELKILDIGCGTGIHTMILANWFPNAQITAIDTNPQYLETLQQQLRKKGLEERVEVRNTSMLEMDFPPETFDLIWAEGSIYIAGFQEGLHQWKQFLKQDGELVCSEISWLHANPSKESKEFWTQAYPEIDTISNKVNQLTDSGYAYRFSFVLPKKDWINEYYHPLERNLEAMERQYNDTPVALDVVNMIKQEINLYHKHSQDYSYVFYGMKKNSL</sequence>
<dbReference type="InterPro" id="IPR029063">
    <property type="entry name" value="SAM-dependent_MTases_sf"/>
</dbReference>
<dbReference type="Pfam" id="PF13847">
    <property type="entry name" value="Methyltransf_31"/>
    <property type="match status" value="1"/>
</dbReference>
<dbReference type="AlphaFoldDB" id="A0A396S9S7"/>
<dbReference type="PANTHER" id="PTHR43861">
    <property type="entry name" value="TRANS-ACONITATE 2-METHYLTRANSFERASE-RELATED"/>
    <property type="match status" value="1"/>
</dbReference>
<keyword evidence="2" id="KW-0489">Methyltransferase</keyword>
<keyword evidence="3" id="KW-1185">Reference proteome</keyword>
<dbReference type="OrthoDB" id="9760689at2"/>
<name>A0A396S9S7_9BACL</name>
<evidence type="ECO:0000313" key="2">
    <source>
        <dbReference type="EMBL" id="RHW35865.1"/>
    </source>
</evidence>
<dbReference type="GO" id="GO:0008168">
    <property type="term" value="F:methyltransferase activity"/>
    <property type="evidence" value="ECO:0007669"/>
    <property type="project" value="UniProtKB-KW"/>
</dbReference>